<comment type="caution">
    <text evidence="3">The sequence shown here is derived from an EMBL/GenBank/DDBJ whole genome shotgun (WGS) entry which is preliminary data.</text>
</comment>
<evidence type="ECO:0000259" key="2">
    <source>
        <dbReference type="Pfam" id="PF23451"/>
    </source>
</evidence>
<dbReference type="InterPro" id="IPR052339">
    <property type="entry name" value="Fe-S_Maturation_MIP18"/>
</dbReference>
<reference evidence="3 4" key="1">
    <citation type="journal article" date="2019" name="Int. J. Syst. Evol. Microbiol.">
        <title>The Global Catalogue of Microorganisms (GCM) 10K type strain sequencing project: providing services to taxonomists for standard genome sequencing and annotation.</title>
        <authorList>
            <consortium name="The Broad Institute Genomics Platform"/>
            <consortium name="The Broad Institute Genome Sequencing Center for Infectious Disease"/>
            <person name="Wu L."/>
            <person name="Ma J."/>
        </authorList>
    </citation>
    <scope>NUCLEOTIDE SEQUENCE [LARGE SCALE GENOMIC DNA]</scope>
    <source>
        <strain evidence="3 4">JCM 11813</strain>
    </source>
</reference>
<dbReference type="InterPro" id="IPR034904">
    <property type="entry name" value="FSCA_dom_sf"/>
</dbReference>
<name>A0ABN1UJ60_9ACTN</name>
<feature type="domain" description="PaaD zinc beta ribbon" evidence="2">
    <location>
        <begin position="116"/>
        <end position="156"/>
    </location>
</feature>
<feature type="domain" description="MIP18 family-like" evidence="1">
    <location>
        <begin position="13"/>
        <end position="67"/>
    </location>
</feature>
<dbReference type="Proteomes" id="UP001499979">
    <property type="component" value="Unassembled WGS sequence"/>
</dbReference>
<dbReference type="NCBIfam" id="TIGR02159">
    <property type="entry name" value="PA_CoA_Oxy4"/>
    <property type="match status" value="1"/>
</dbReference>
<sequence>MVTTAAWRIAADLPDPELPVVTIADLGILRDVTEDDQGRVHVQITPTYSGCPAMETISEDLVAALTQAGYQRVDVEFVLSPAWTTDWMTDEAKEKLRAYGIAPPGPVRGGPVSLSLAVRCPRCGSPETRESSRFGSTACKSLWVCRSCHEPFDHFKAL</sequence>
<keyword evidence="4" id="KW-1185">Reference proteome</keyword>
<protein>
    <submittedName>
        <fullName evidence="3">Phenylacetate-CoA oxygenase subunit PaaJ</fullName>
    </submittedName>
</protein>
<dbReference type="Pfam" id="PF01883">
    <property type="entry name" value="FeS_assembly_P"/>
    <property type="match status" value="1"/>
</dbReference>
<proteinExistence type="predicted"/>
<organism evidence="3 4">
    <name type="scientific">Nocardioides aquiterrae</name>
    <dbReference type="NCBI Taxonomy" id="203799"/>
    <lineage>
        <taxon>Bacteria</taxon>
        <taxon>Bacillati</taxon>
        <taxon>Actinomycetota</taxon>
        <taxon>Actinomycetes</taxon>
        <taxon>Propionibacteriales</taxon>
        <taxon>Nocardioidaceae</taxon>
        <taxon>Nocardioides</taxon>
    </lineage>
</organism>
<dbReference type="InterPro" id="IPR056572">
    <property type="entry name" value="Zn_ribbon_PaaD"/>
</dbReference>
<dbReference type="Pfam" id="PF23451">
    <property type="entry name" value="Zn_ribbon_PaaD"/>
    <property type="match status" value="1"/>
</dbReference>
<dbReference type="InterPro" id="IPR011883">
    <property type="entry name" value="PaaD-like"/>
</dbReference>
<dbReference type="Gene3D" id="3.30.300.130">
    <property type="entry name" value="Fe-S cluster assembly (FSCA)"/>
    <property type="match status" value="1"/>
</dbReference>
<dbReference type="PANTHER" id="PTHR42831">
    <property type="entry name" value="FE-S PROTEIN MATURATION AUXILIARY FACTOR YITW"/>
    <property type="match status" value="1"/>
</dbReference>
<accession>A0ABN1UJ60</accession>
<dbReference type="EMBL" id="BAAAJE010000018">
    <property type="protein sequence ID" value="GAA1152957.1"/>
    <property type="molecule type" value="Genomic_DNA"/>
</dbReference>
<dbReference type="InterPro" id="IPR002744">
    <property type="entry name" value="MIP18-like"/>
</dbReference>
<evidence type="ECO:0000259" key="1">
    <source>
        <dbReference type="Pfam" id="PF01883"/>
    </source>
</evidence>
<gene>
    <name evidence="3" type="primary">paaJ</name>
    <name evidence="3" type="ORF">GCM10009606_34300</name>
</gene>
<evidence type="ECO:0000313" key="3">
    <source>
        <dbReference type="EMBL" id="GAA1152957.1"/>
    </source>
</evidence>
<evidence type="ECO:0000313" key="4">
    <source>
        <dbReference type="Proteomes" id="UP001499979"/>
    </source>
</evidence>
<dbReference type="SUPFAM" id="SSF117916">
    <property type="entry name" value="Fe-S cluster assembly (FSCA) domain-like"/>
    <property type="match status" value="1"/>
</dbReference>
<dbReference type="PANTHER" id="PTHR42831:SF3">
    <property type="entry name" value="1,2-PHENYLACETYL-COA EPOXIDASE, SUBUNIT D-RELATED"/>
    <property type="match status" value="1"/>
</dbReference>